<evidence type="ECO:0000313" key="2">
    <source>
        <dbReference type="Ensembl" id="ENSLOCP00000000219.1"/>
    </source>
</evidence>
<dbReference type="PANTHER" id="PTHR46307">
    <property type="entry name" value="G9A, ISOFORM B"/>
    <property type="match status" value="1"/>
</dbReference>
<dbReference type="AlphaFoldDB" id="W5LVR2"/>
<dbReference type="InterPro" id="IPR043550">
    <property type="entry name" value="EHMT1/EHMT2"/>
</dbReference>
<sequence>PGSPWVKPSRRRKRRDRARDRPGAVGPSVSSSEYTEVPLGSLDITPADSLSPRQHVGSESLDTDRLEELPLCSCRMEAPKIDRLTERAKSQCMARESVNGEVLSL</sequence>
<reference evidence="2" key="2">
    <citation type="submission" date="2025-08" db="UniProtKB">
        <authorList>
            <consortium name="Ensembl"/>
        </authorList>
    </citation>
    <scope>IDENTIFICATION</scope>
</reference>
<dbReference type="PANTHER" id="PTHR46307:SF1">
    <property type="entry name" value="HISTONE-LYSINE N-METHYLTRANSFERASE EHMT2"/>
    <property type="match status" value="1"/>
</dbReference>
<dbReference type="Ensembl" id="ENSLOCT00000000219.1">
    <property type="protein sequence ID" value="ENSLOCP00000000219.1"/>
    <property type="gene ID" value="ENSLOCG00000000196.1"/>
</dbReference>
<reference evidence="3" key="1">
    <citation type="submission" date="2011-12" db="EMBL/GenBank/DDBJ databases">
        <title>The Draft Genome of Lepisosteus oculatus.</title>
        <authorList>
            <consortium name="The Broad Institute Genome Assembly &amp; Analysis Group"/>
            <consortium name="Computational R&amp;D Group"/>
            <consortium name="and Sequencing Platform"/>
            <person name="Di Palma F."/>
            <person name="Alfoldi J."/>
            <person name="Johnson J."/>
            <person name="Berlin A."/>
            <person name="Gnerre S."/>
            <person name="Jaffe D."/>
            <person name="MacCallum I."/>
            <person name="Young S."/>
            <person name="Walker B.J."/>
            <person name="Lander E.S."/>
            <person name="Lindblad-Toh K."/>
        </authorList>
    </citation>
    <scope>NUCLEOTIDE SEQUENCE [LARGE SCALE GENOMIC DNA]</scope>
</reference>
<protein>
    <submittedName>
        <fullName evidence="2">Uncharacterized protein</fullName>
    </submittedName>
</protein>
<dbReference type="InParanoid" id="W5LVR2"/>
<keyword evidence="3" id="KW-1185">Reference proteome</keyword>
<name>W5LVR2_LEPOC</name>
<dbReference type="GO" id="GO:0016279">
    <property type="term" value="F:protein-lysine N-methyltransferase activity"/>
    <property type="evidence" value="ECO:0007669"/>
    <property type="project" value="InterPro"/>
</dbReference>
<dbReference type="GeneTree" id="ENSGT00940000159459"/>
<dbReference type="GO" id="GO:0002039">
    <property type="term" value="F:p53 binding"/>
    <property type="evidence" value="ECO:0007669"/>
    <property type="project" value="InterPro"/>
</dbReference>
<dbReference type="Proteomes" id="UP000018468">
    <property type="component" value="Unassembled WGS sequence"/>
</dbReference>
<evidence type="ECO:0000256" key="1">
    <source>
        <dbReference type="SAM" id="MobiDB-lite"/>
    </source>
</evidence>
<accession>W5LVR2</accession>
<dbReference type="GO" id="GO:0042054">
    <property type="term" value="F:histone methyltransferase activity"/>
    <property type="evidence" value="ECO:0007669"/>
    <property type="project" value="InterPro"/>
</dbReference>
<organism evidence="2 3">
    <name type="scientific">Lepisosteus oculatus</name>
    <name type="common">Spotted gar</name>
    <dbReference type="NCBI Taxonomy" id="7918"/>
    <lineage>
        <taxon>Eukaryota</taxon>
        <taxon>Metazoa</taxon>
        <taxon>Chordata</taxon>
        <taxon>Craniata</taxon>
        <taxon>Vertebrata</taxon>
        <taxon>Euteleostomi</taxon>
        <taxon>Actinopterygii</taxon>
        <taxon>Neopterygii</taxon>
        <taxon>Holostei</taxon>
        <taxon>Semionotiformes</taxon>
        <taxon>Lepisosteidae</taxon>
        <taxon>Lepisosteus</taxon>
    </lineage>
</organism>
<proteinExistence type="predicted"/>
<dbReference type="HOGENOM" id="CLU_2242676_0_0_1"/>
<dbReference type="STRING" id="7918.ENSLOCP00000000219"/>
<dbReference type="Bgee" id="ENSLOCG00000000196">
    <property type="expression patterns" value="Expressed in testis and 13 other cell types or tissues"/>
</dbReference>
<evidence type="ECO:0000313" key="3">
    <source>
        <dbReference type="Proteomes" id="UP000018468"/>
    </source>
</evidence>
<feature type="region of interest" description="Disordered" evidence="1">
    <location>
        <begin position="1"/>
        <end position="62"/>
    </location>
</feature>
<dbReference type="eggNOG" id="KOG1082">
    <property type="taxonomic scope" value="Eukaryota"/>
</dbReference>
<reference evidence="2" key="3">
    <citation type="submission" date="2025-09" db="UniProtKB">
        <authorList>
            <consortium name="Ensembl"/>
        </authorList>
    </citation>
    <scope>IDENTIFICATION</scope>
</reference>